<dbReference type="RefSeq" id="XP_041559434.1">
    <property type="nucleotide sequence ID" value="XM_041693511.1"/>
</dbReference>
<name>A0A7R7XT39_9EURO</name>
<feature type="compositionally biased region" description="Gly residues" evidence="1">
    <location>
        <begin position="96"/>
        <end position="113"/>
    </location>
</feature>
<feature type="region of interest" description="Disordered" evidence="1">
    <location>
        <begin position="1"/>
        <end position="66"/>
    </location>
</feature>
<feature type="region of interest" description="Disordered" evidence="1">
    <location>
        <begin position="139"/>
        <end position="165"/>
    </location>
</feature>
<organism evidence="2 3">
    <name type="scientific">Aspergillus puulaauensis</name>
    <dbReference type="NCBI Taxonomy" id="1220207"/>
    <lineage>
        <taxon>Eukaryota</taxon>
        <taxon>Fungi</taxon>
        <taxon>Dikarya</taxon>
        <taxon>Ascomycota</taxon>
        <taxon>Pezizomycotina</taxon>
        <taxon>Eurotiomycetes</taxon>
        <taxon>Eurotiomycetidae</taxon>
        <taxon>Eurotiales</taxon>
        <taxon>Aspergillaceae</taxon>
        <taxon>Aspergillus</taxon>
    </lineage>
</organism>
<feature type="compositionally biased region" description="Polar residues" evidence="1">
    <location>
        <begin position="117"/>
        <end position="126"/>
    </location>
</feature>
<dbReference type="AlphaFoldDB" id="A0A7R7XT39"/>
<evidence type="ECO:0000256" key="1">
    <source>
        <dbReference type="SAM" id="MobiDB-lite"/>
    </source>
</evidence>
<feature type="region of interest" description="Disordered" evidence="1">
    <location>
        <begin position="87"/>
        <end position="126"/>
    </location>
</feature>
<dbReference type="KEGG" id="apuu:APUU_60288S"/>
<sequence length="165" mass="16939">MTSGITRSPRAAAAGAPDSASPSRQPATNPAQSSSSPSTATTQPQSSPQPAFLGLGPNFAHDPKAPFTVSYDQEVYLQLMAGEEDAVQTGVAPGSSGSGSGSGTGGPSAGNGTAGTKKNTLKTPTQIYREEWVRRALNPAISDPRGEPSSIDFECAETQKARDRF</sequence>
<dbReference type="EMBL" id="AP024448">
    <property type="protein sequence ID" value="BCS27240.1"/>
    <property type="molecule type" value="Genomic_DNA"/>
</dbReference>
<reference evidence="2" key="2">
    <citation type="submission" date="2021-02" db="EMBL/GenBank/DDBJ databases">
        <title>Aspergillus puulaauensis MK2 genome sequence.</title>
        <authorList>
            <person name="Futagami T."/>
            <person name="Mori K."/>
            <person name="Kadooka C."/>
            <person name="Tanaka T."/>
        </authorList>
    </citation>
    <scope>NUCLEOTIDE SEQUENCE</scope>
    <source>
        <strain evidence="2">MK2</strain>
    </source>
</reference>
<gene>
    <name evidence="2" type="ORF">APUU_60288S</name>
</gene>
<dbReference type="GeneID" id="64977245"/>
<keyword evidence="3" id="KW-1185">Reference proteome</keyword>
<accession>A0A7R7XT39</accession>
<protein>
    <submittedName>
        <fullName evidence="2">Uncharacterized protein</fullName>
    </submittedName>
</protein>
<proteinExistence type="predicted"/>
<evidence type="ECO:0000313" key="3">
    <source>
        <dbReference type="Proteomes" id="UP000654913"/>
    </source>
</evidence>
<dbReference type="OrthoDB" id="4227359at2759"/>
<evidence type="ECO:0000313" key="2">
    <source>
        <dbReference type="EMBL" id="BCS27240.1"/>
    </source>
</evidence>
<feature type="compositionally biased region" description="Low complexity" evidence="1">
    <location>
        <begin position="7"/>
        <end position="51"/>
    </location>
</feature>
<dbReference type="Proteomes" id="UP000654913">
    <property type="component" value="Chromosome 6"/>
</dbReference>
<reference evidence="2" key="1">
    <citation type="submission" date="2021-01" db="EMBL/GenBank/DDBJ databases">
        <authorList>
            <consortium name="Aspergillus puulaauensis MK2 genome sequencing consortium"/>
            <person name="Kazuki M."/>
            <person name="Futagami T."/>
        </authorList>
    </citation>
    <scope>NUCLEOTIDE SEQUENCE</scope>
    <source>
        <strain evidence="2">MK2</strain>
    </source>
</reference>